<protein>
    <submittedName>
        <fullName evidence="2">Uncharacterized protein</fullName>
    </submittedName>
</protein>
<evidence type="ECO:0000313" key="3">
    <source>
        <dbReference type="Proteomes" id="UP000240317"/>
    </source>
</evidence>
<reference evidence="2 3" key="1">
    <citation type="submission" date="2018-03" db="EMBL/GenBank/DDBJ databases">
        <title>Draft genome of Deinococcus sp. OD32.</title>
        <authorList>
            <person name="Wang X.-P."/>
            <person name="Du Z.-J."/>
        </authorList>
    </citation>
    <scope>NUCLEOTIDE SEQUENCE [LARGE SCALE GENOMIC DNA]</scope>
    <source>
        <strain evidence="2 3">OD32</strain>
    </source>
</reference>
<proteinExistence type="predicted"/>
<organism evidence="2 3">
    <name type="scientific">Deinococcus arcticus</name>
    <dbReference type="NCBI Taxonomy" id="2136176"/>
    <lineage>
        <taxon>Bacteria</taxon>
        <taxon>Thermotogati</taxon>
        <taxon>Deinococcota</taxon>
        <taxon>Deinococci</taxon>
        <taxon>Deinococcales</taxon>
        <taxon>Deinococcaceae</taxon>
        <taxon>Deinococcus</taxon>
    </lineage>
</organism>
<dbReference type="Proteomes" id="UP000240317">
    <property type="component" value="Unassembled WGS sequence"/>
</dbReference>
<name>A0A2T3W9X4_9DEIO</name>
<dbReference type="EMBL" id="PYSV01000004">
    <property type="protein sequence ID" value="PTA68696.1"/>
    <property type="molecule type" value="Genomic_DNA"/>
</dbReference>
<feature type="signal peptide" evidence="1">
    <location>
        <begin position="1"/>
        <end position="18"/>
    </location>
</feature>
<evidence type="ECO:0000313" key="2">
    <source>
        <dbReference type="EMBL" id="PTA68696.1"/>
    </source>
</evidence>
<comment type="caution">
    <text evidence="2">The sequence shown here is derived from an EMBL/GenBank/DDBJ whole genome shotgun (WGS) entry which is preliminary data.</text>
</comment>
<feature type="chain" id="PRO_5015685177" evidence="1">
    <location>
        <begin position="19"/>
        <end position="137"/>
    </location>
</feature>
<sequence>MNRLLTVLLCCLSTTALGSGRNACVLQAQLHLPTYSAQQASAGQLNITVLCPEPGDEALLELEGATMQVAGDDLLLSLRGRSEALTLRVPGGAPLRSGLRIMGTQHLSFPLLLAADQWVPVGDYGLHLTLLLRAVRP</sequence>
<dbReference type="AlphaFoldDB" id="A0A2T3W9X4"/>
<accession>A0A2T3W9X4</accession>
<keyword evidence="3" id="KW-1185">Reference proteome</keyword>
<dbReference type="RefSeq" id="WP_107137116.1">
    <property type="nucleotide sequence ID" value="NZ_PYSV01000004.1"/>
</dbReference>
<evidence type="ECO:0000256" key="1">
    <source>
        <dbReference type="SAM" id="SignalP"/>
    </source>
</evidence>
<keyword evidence="1" id="KW-0732">Signal</keyword>
<gene>
    <name evidence="2" type="ORF">C8263_05455</name>
</gene>